<evidence type="ECO:0000313" key="2">
    <source>
        <dbReference type="EMBL" id="KAJ4498685.1"/>
    </source>
</evidence>
<protein>
    <recommendedName>
        <fullName evidence="4">Rpr2-domain-containing protein</fullName>
    </recommendedName>
</protein>
<feature type="compositionally biased region" description="Polar residues" evidence="1">
    <location>
        <begin position="75"/>
        <end position="91"/>
    </location>
</feature>
<reference evidence="2" key="1">
    <citation type="submission" date="2022-08" db="EMBL/GenBank/DDBJ databases">
        <title>A Global Phylogenomic Analysis of the Shiitake Genus Lentinula.</title>
        <authorList>
            <consortium name="DOE Joint Genome Institute"/>
            <person name="Sierra-Patev S."/>
            <person name="Min B."/>
            <person name="Naranjo-Ortiz M."/>
            <person name="Looney B."/>
            <person name="Konkel Z."/>
            <person name="Slot J.C."/>
            <person name="Sakamoto Y."/>
            <person name="Steenwyk J.L."/>
            <person name="Rokas A."/>
            <person name="Carro J."/>
            <person name="Camarero S."/>
            <person name="Ferreira P."/>
            <person name="Molpeceres G."/>
            <person name="Ruiz-Duenas F.J."/>
            <person name="Serrano A."/>
            <person name="Henrissat B."/>
            <person name="Drula E."/>
            <person name="Hughes K.W."/>
            <person name="Mata J.L."/>
            <person name="Ishikawa N.K."/>
            <person name="Vargas-Isla R."/>
            <person name="Ushijima S."/>
            <person name="Smith C.A."/>
            <person name="Ahrendt S."/>
            <person name="Andreopoulos W."/>
            <person name="He G."/>
            <person name="Labutti K."/>
            <person name="Lipzen A."/>
            <person name="Ng V."/>
            <person name="Riley R."/>
            <person name="Sandor L."/>
            <person name="Barry K."/>
            <person name="Martinez A.T."/>
            <person name="Xiao Y."/>
            <person name="Gibbons J.G."/>
            <person name="Terashima K."/>
            <person name="Grigoriev I.V."/>
            <person name="Hibbett D.S."/>
        </authorList>
    </citation>
    <scope>NUCLEOTIDE SEQUENCE</scope>
    <source>
        <strain evidence="2">RHP3577 ss4</strain>
    </source>
</reference>
<sequence length="237" mass="25782">MDVTAKFQSSIPYALQSVSPTLAALHTRKNRRLLAETTGPDFENSCCGKCGLYLFAGDSSTRVVRMKNARRRQKGGTNAPTPTHRTSSNTRARQSTCFQCGWVTEFPLDREPASLFPIQQTSSFKAADLLNVEQPHVPSKSFQTPNDAPRALSSQSIMQGETVSRQLPPTSSQLPNSGFSVPSVQGSRVTSAPKSRSRPKKKNGLHEMLAQNRAKEEKAKNASNSGQSGLTAFLNSL</sequence>
<proteinExistence type="predicted"/>
<name>A0ABQ8VVW3_9AGAR</name>
<accession>A0ABQ8VVW3</accession>
<feature type="region of interest" description="Disordered" evidence="1">
    <location>
        <begin position="69"/>
        <end position="91"/>
    </location>
</feature>
<evidence type="ECO:0008006" key="4">
    <source>
        <dbReference type="Google" id="ProtNLM"/>
    </source>
</evidence>
<keyword evidence="3" id="KW-1185">Reference proteome</keyword>
<comment type="caution">
    <text evidence="2">The sequence shown here is derived from an EMBL/GenBank/DDBJ whole genome shotgun (WGS) entry which is preliminary data.</text>
</comment>
<dbReference type="EMBL" id="JANVFT010000014">
    <property type="protein sequence ID" value="KAJ4498685.1"/>
    <property type="molecule type" value="Genomic_DNA"/>
</dbReference>
<dbReference type="Proteomes" id="UP001150217">
    <property type="component" value="Unassembled WGS sequence"/>
</dbReference>
<feature type="compositionally biased region" description="Polar residues" evidence="1">
    <location>
        <begin position="161"/>
        <end position="192"/>
    </location>
</feature>
<feature type="compositionally biased region" description="Polar residues" evidence="1">
    <location>
        <begin position="221"/>
        <end position="237"/>
    </location>
</feature>
<evidence type="ECO:0000256" key="1">
    <source>
        <dbReference type="SAM" id="MobiDB-lite"/>
    </source>
</evidence>
<evidence type="ECO:0000313" key="3">
    <source>
        <dbReference type="Proteomes" id="UP001150217"/>
    </source>
</evidence>
<gene>
    <name evidence="2" type="ORF">C8R41DRAFT_916179</name>
</gene>
<feature type="region of interest" description="Disordered" evidence="1">
    <location>
        <begin position="161"/>
        <end position="237"/>
    </location>
</feature>
<organism evidence="2 3">
    <name type="scientific">Lentinula lateritia</name>
    <dbReference type="NCBI Taxonomy" id="40482"/>
    <lineage>
        <taxon>Eukaryota</taxon>
        <taxon>Fungi</taxon>
        <taxon>Dikarya</taxon>
        <taxon>Basidiomycota</taxon>
        <taxon>Agaricomycotina</taxon>
        <taxon>Agaricomycetes</taxon>
        <taxon>Agaricomycetidae</taxon>
        <taxon>Agaricales</taxon>
        <taxon>Marasmiineae</taxon>
        <taxon>Omphalotaceae</taxon>
        <taxon>Lentinula</taxon>
    </lineage>
</organism>